<evidence type="ECO:0000256" key="5">
    <source>
        <dbReference type="PROSITE-ProRule" id="PRU00335"/>
    </source>
</evidence>
<reference evidence="7" key="1">
    <citation type="journal article" date="2014" name="Int. J. Syst. Evol. Microbiol.">
        <title>Complete genome sequence of Corynebacterium casei LMG S-19264T (=DSM 44701T), isolated from a smear-ripened cheese.</title>
        <authorList>
            <consortium name="US DOE Joint Genome Institute (JGI-PGF)"/>
            <person name="Walter F."/>
            <person name="Albersmeier A."/>
            <person name="Kalinowski J."/>
            <person name="Ruckert C."/>
        </authorList>
    </citation>
    <scope>NUCLEOTIDE SEQUENCE</scope>
    <source>
        <strain evidence="7">CGMCC 1.12919</strain>
    </source>
</reference>
<dbReference type="RefSeq" id="WP_188610905.1">
    <property type="nucleotide sequence ID" value="NZ_BMGG01000007.1"/>
</dbReference>
<evidence type="ECO:0000256" key="3">
    <source>
        <dbReference type="ARBA" id="ARBA00023125"/>
    </source>
</evidence>
<evidence type="ECO:0000256" key="2">
    <source>
        <dbReference type="ARBA" id="ARBA00023015"/>
    </source>
</evidence>
<dbReference type="EMBL" id="BMGG01000007">
    <property type="protein sequence ID" value="GGC77424.1"/>
    <property type="molecule type" value="Genomic_DNA"/>
</dbReference>
<sequence length="213" mass="23353">MSLTEDMRAAGTDPFDRAQQRLRKKAAVLKAAATAFNRRGFANTSMDEVAATLGISKPSLYQYFKSKQEILYQCHLLAVEHGEAGVVEAQATSGSGLAKFLTYVRRYLRGYFDDLGSCAVLLDVYSLSGEHVDEIVRRRDGVTRAVQEFIDAGIADGSIVDCDPTLATFFAFGAVNWMSVWYRPTGARSPDEIIETFTRLFTSGMAARPPAGT</sequence>
<accession>A0A916UL31</accession>
<dbReference type="InterPro" id="IPR001647">
    <property type="entry name" value="HTH_TetR"/>
</dbReference>
<comment type="caution">
    <text evidence="7">The sequence shown here is derived from an EMBL/GenBank/DDBJ whole genome shotgun (WGS) entry which is preliminary data.</text>
</comment>
<dbReference type="InterPro" id="IPR050109">
    <property type="entry name" value="HTH-type_TetR-like_transc_reg"/>
</dbReference>
<organism evidence="7 8">
    <name type="scientific">Chelatococcus reniformis</name>
    <dbReference type="NCBI Taxonomy" id="1494448"/>
    <lineage>
        <taxon>Bacteria</taxon>
        <taxon>Pseudomonadati</taxon>
        <taxon>Pseudomonadota</taxon>
        <taxon>Alphaproteobacteria</taxon>
        <taxon>Hyphomicrobiales</taxon>
        <taxon>Chelatococcaceae</taxon>
        <taxon>Chelatococcus</taxon>
    </lineage>
</organism>
<dbReference type="FunFam" id="1.10.10.60:FF:000141">
    <property type="entry name" value="TetR family transcriptional regulator"/>
    <property type="match status" value="1"/>
</dbReference>
<dbReference type="AlphaFoldDB" id="A0A916UL31"/>
<dbReference type="PANTHER" id="PTHR30055">
    <property type="entry name" value="HTH-TYPE TRANSCRIPTIONAL REGULATOR RUTR"/>
    <property type="match status" value="1"/>
</dbReference>
<evidence type="ECO:0000313" key="7">
    <source>
        <dbReference type="EMBL" id="GGC77424.1"/>
    </source>
</evidence>
<evidence type="ECO:0000256" key="1">
    <source>
        <dbReference type="ARBA" id="ARBA00022491"/>
    </source>
</evidence>
<protein>
    <submittedName>
        <fullName evidence="7">TetR family transcriptional regulator</fullName>
    </submittedName>
</protein>
<dbReference type="InterPro" id="IPR041490">
    <property type="entry name" value="KstR2_TetR_C"/>
</dbReference>
<dbReference type="SUPFAM" id="SSF46689">
    <property type="entry name" value="Homeodomain-like"/>
    <property type="match status" value="1"/>
</dbReference>
<proteinExistence type="predicted"/>
<feature type="domain" description="HTH tetR-type" evidence="6">
    <location>
        <begin position="22"/>
        <end position="82"/>
    </location>
</feature>
<dbReference type="PRINTS" id="PR00455">
    <property type="entry name" value="HTHTETR"/>
</dbReference>
<keyword evidence="8" id="KW-1185">Reference proteome</keyword>
<evidence type="ECO:0000259" key="6">
    <source>
        <dbReference type="PROSITE" id="PS50977"/>
    </source>
</evidence>
<dbReference type="Proteomes" id="UP000637002">
    <property type="component" value="Unassembled WGS sequence"/>
</dbReference>
<keyword evidence="3 5" id="KW-0238">DNA-binding</keyword>
<dbReference type="GO" id="GO:0003700">
    <property type="term" value="F:DNA-binding transcription factor activity"/>
    <property type="evidence" value="ECO:0007669"/>
    <property type="project" value="TreeGrafter"/>
</dbReference>
<feature type="DNA-binding region" description="H-T-H motif" evidence="5">
    <location>
        <begin position="45"/>
        <end position="64"/>
    </location>
</feature>
<gene>
    <name evidence="7" type="ORF">GCM10010994_39650</name>
</gene>
<dbReference type="Pfam" id="PF00440">
    <property type="entry name" value="TetR_N"/>
    <property type="match status" value="1"/>
</dbReference>
<dbReference type="SUPFAM" id="SSF48498">
    <property type="entry name" value="Tetracyclin repressor-like, C-terminal domain"/>
    <property type="match status" value="1"/>
</dbReference>
<dbReference type="PROSITE" id="PS50977">
    <property type="entry name" value="HTH_TETR_2"/>
    <property type="match status" value="1"/>
</dbReference>
<keyword evidence="2" id="KW-0805">Transcription regulation</keyword>
<reference evidence="7" key="2">
    <citation type="submission" date="2020-09" db="EMBL/GenBank/DDBJ databases">
        <authorList>
            <person name="Sun Q."/>
            <person name="Zhou Y."/>
        </authorList>
    </citation>
    <scope>NUCLEOTIDE SEQUENCE</scope>
    <source>
        <strain evidence="7">CGMCC 1.12919</strain>
    </source>
</reference>
<dbReference type="InterPro" id="IPR009057">
    <property type="entry name" value="Homeodomain-like_sf"/>
</dbReference>
<dbReference type="Gene3D" id="1.10.357.10">
    <property type="entry name" value="Tetracycline Repressor, domain 2"/>
    <property type="match status" value="1"/>
</dbReference>
<dbReference type="InterPro" id="IPR036271">
    <property type="entry name" value="Tet_transcr_reg_TetR-rel_C_sf"/>
</dbReference>
<evidence type="ECO:0000256" key="4">
    <source>
        <dbReference type="ARBA" id="ARBA00023163"/>
    </source>
</evidence>
<dbReference type="Gene3D" id="1.10.10.60">
    <property type="entry name" value="Homeodomain-like"/>
    <property type="match status" value="1"/>
</dbReference>
<dbReference type="PROSITE" id="PS01081">
    <property type="entry name" value="HTH_TETR_1"/>
    <property type="match status" value="1"/>
</dbReference>
<dbReference type="Pfam" id="PF17932">
    <property type="entry name" value="TetR_C_24"/>
    <property type="match status" value="1"/>
</dbReference>
<keyword evidence="4" id="KW-0804">Transcription</keyword>
<keyword evidence="1" id="KW-0678">Repressor</keyword>
<dbReference type="PANTHER" id="PTHR30055:SF175">
    <property type="entry name" value="HTH-TYPE TRANSCRIPTIONAL REPRESSOR KSTR2"/>
    <property type="match status" value="1"/>
</dbReference>
<dbReference type="InterPro" id="IPR023772">
    <property type="entry name" value="DNA-bd_HTH_TetR-type_CS"/>
</dbReference>
<dbReference type="GO" id="GO:0000976">
    <property type="term" value="F:transcription cis-regulatory region binding"/>
    <property type="evidence" value="ECO:0007669"/>
    <property type="project" value="TreeGrafter"/>
</dbReference>
<name>A0A916UL31_9HYPH</name>
<evidence type="ECO:0000313" key="8">
    <source>
        <dbReference type="Proteomes" id="UP000637002"/>
    </source>
</evidence>